<proteinExistence type="evidence at transcript level"/>
<feature type="signal peptide" evidence="22">
    <location>
        <begin position="1"/>
        <end position="24"/>
    </location>
</feature>
<evidence type="ECO:0000256" key="21">
    <source>
        <dbReference type="SAM" id="Phobius"/>
    </source>
</evidence>
<keyword evidence="12" id="KW-0520">NAD</keyword>
<dbReference type="PROSITE" id="PS51450">
    <property type="entry name" value="LRR"/>
    <property type="match status" value="1"/>
</dbReference>
<keyword evidence="11 21" id="KW-1133">Transmembrane helix</keyword>
<dbReference type="InterPro" id="IPR003591">
    <property type="entry name" value="Leu-rich_rpt_typical-subtyp"/>
</dbReference>
<dbReference type="SMART" id="SM00082">
    <property type="entry name" value="LRRCT"/>
    <property type="match status" value="1"/>
</dbReference>
<keyword evidence="17 19" id="KW-0395">Inflammatory response</keyword>
<dbReference type="PANTHER" id="PTHR24365">
    <property type="entry name" value="TOLL-LIKE RECEPTOR"/>
    <property type="match status" value="1"/>
</dbReference>
<evidence type="ECO:0000259" key="23">
    <source>
        <dbReference type="PROSITE" id="PS50104"/>
    </source>
</evidence>
<dbReference type="GO" id="GO:0002224">
    <property type="term" value="P:toll-like receptor signaling pathway"/>
    <property type="evidence" value="ECO:0007669"/>
    <property type="project" value="UniProtKB-UniRule"/>
</dbReference>
<evidence type="ECO:0000256" key="19">
    <source>
        <dbReference type="PIRNR" id="PIRNR037595"/>
    </source>
</evidence>
<dbReference type="SUPFAM" id="SSF52200">
    <property type="entry name" value="Toll/Interleukin receptor TIR domain"/>
    <property type="match status" value="1"/>
</dbReference>
<dbReference type="Gene3D" id="3.40.50.10140">
    <property type="entry name" value="Toll/interleukin-1 receptor homology (TIR) domain"/>
    <property type="match status" value="1"/>
</dbReference>
<feature type="chain" id="PRO_5007302513" description="Toll-like receptor 2" evidence="22">
    <location>
        <begin position="25"/>
        <end position="784"/>
    </location>
</feature>
<dbReference type="SMART" id="SM00255">
    <property type="entry name" value="TIR"/>
    <property type="match status" value="1"/>
</dbReference>
<dbReference type="FunFam" id="3.80.10.10:FF:000046">
    <property type="entry name" value="Toll-like receptor 2"/>
    <property type="match status" value="1"/>
</dbReference>
<dbReference type="SUPFAM" id="SSF52058">
    <property type="entry name" value="L domain-like"/>
    <property type="match status" value="2"/>
</dbReference>
<dbReference type="Gene3D" id="3.80.10.10">
    <property type="entry name" value="Ribonuclease Inhibitor"/>
    <property type="match status" value="1"/>
</dbReference>
<dbReference type="Pfam" id="PF01582">
    <property type="entry name" value="TIR"/>
    <property type="match status" value="1"/>
</dbReference>
<evidence type="ECO:0000256" key="7">
    <source>
        <dbReference type="ARBA" id="ARBA00022692"/>
    </source>
</evidence>
<evidence type="ECO:0000256" key="18">
    <source>
        <dbReference type="ARBA" id="ARBA00023329"/>
    </source>
</evidence>
<evidence type="ECO:0000256" key="2">
    <source>
        <dbReference type="ARBA" id="ARBA00004596"/>
    </source>
</evidence>
<evidence type="ECO:0000256" key="14">
    <source>
        <dbReference type="ARBA" id="ARBA00023157"/>
    </source>
</evidence>
<feature type="disulfide bond" evidence="20">
    <location>
        <begin position="353"/>
        <end position="382"/>
    </location>
</feature>
<keyword evidence="9" id="KW-0677">Repeat</keyword>
<evidence type="ECO:0000256" key="1">
    <source>
        <dbReference type="ARBA" id="ARBA00004285"/>
    </source>
</evidence>
<dbReference type="Pfam" id="PF13855">
    <property type="entry name" value="LRR_8"/>
    <property type="match status" value="2"/>
</dbReference>
<dbReference type="GO" id="GO:0006954">
    <property type="term" value="P:inflammatory response"/>
    <property type="evidence" value="ECO:0007669"/>
    <property type="project" value="UniProtKB-UniRule"/>
</dbReference>
<dbReference type="EMBL" id="KT354317">
    <property type="protein sequence ID" value="AMN88574.1"/>
    <property type="molecule type" value="mRNA"/>
</dbReference>
<evidence type="ECO:0000256" key="3">
    <source>
        <dbReference type="ARBA" id="ARBA00009634"/>
    </source>
</evidence>
<evidence type="ECO:0000256" key="8">
    <source>
        <dbReference type="ARBA" id="ARBA00022729"/>
    </source>
</evidence>
<dbReference type="FunFam" id="3.40.50.10140:FF:000001">
    <property type="entry name" value="Toll-like receptor 2"/>
    <property type="match status" value="1"/>
</dbReference>
<keyword evidence="7 21" id="KW-0812">Transmembrane</keyword>
<dbReference type="InterPro" id="IPR001611">
    <property type="entry name" value="Leu-rich_rpt"/>
</dbReference>
<dbReference type="AlphaFoldDB" id="A0A140H1B6"/>
<dbReference type="GO" id="GO:0043235">
    <property type="term" value="C:receptor complex"/>
    <property type="evidence" value="ECO:0007669"/>
    <property type="project" value="TreeGrafter"/>
</dbReference>
<organism evidence="24">
    <name type="scientific">Tupaia chinensis</name>
    <name type="common">Chinese tree shrew</name>
    <name type="synonym">Tupaia belangeri chinensis</name>
    <dbReference type="NCBI Taxonomy" id="246437"/>
    <lineage>
        <taxon>Eukaryota</taxon>
        <taxon>Metazoa</taxon>
        <taxon>Chordata</taxon>
        <taxon>Craniata</taxon>
        <taxon>Vertebrata</taxon>
        <taxon>Euteleostomi</taxon>
        <taxon>Mammalia</taxon>
        <taxon>Eutheria</taxon>
        <taxon>Euarchontoglires</taxon>
        <taxon>Scandentia</taxon>
        <taxon>Tupaiidae</taxon>
        <taxon>Tupaia</taxon>
    </lineage>
</organism>
<dbReference type="GO" id="GO:0045087">
    <property type="term" value="P:innate immune response"/>
    <property type="evidence" value="ECO:0007669"/>
    <property type="project" value="UniProtKB-UniRule"/>
</dbReference>
<evidence type="ECO:0000256" key="22">
    <source>
        <dbReference type="SAM" id="SignalP"/>
    </source>
</evidence>
<evidence type="ECO:0000256" key="12">
    <source>
        <dbReference type="ARBA" id="ARBA00023027"/>
    </source>
</evidence>
<reference evidence="24" key="1">
    <citation type="journal article" date="2016" name="Dev. Comp. Immunol.">
        <title>Identification and characterization of toll-like receptors (TLRs) in the Chinese tree shrew (Tupaia belangeri chinensis).</title>
        <authorList>
            <person name="Yu D."/>
            <person name="Wu Y."/>
            <person name="Xu L."/>
            <person name="Fan Y."/>
            <person name="Peng L."/>
            <person name="Xu M."/>
            <person name="Yao Y.G."/>
        </authorList>
    </citation>
    <scope>NUCLEOTIDE SEQUENCE</scope>
</reference>
<dbReference type="InterPro" id="IPR035897">
    <property type="entry name" value="Toll_tir_struct_dom_sf"/>
</dbReference>
<dbReference type="GO" id="GO:0030670">
    <property type="term" value="C:phagocytic vesicle membrane"/>
    <property type="evidence" value="ECO:0007669"/>
    <property type="project" value="UniProtKB-SubCell"/>
</dbReference>
<keyword evidence="13 21" id="KW-0472">Membrane</keyword>
<keyword evidence="15 19" id="KW-0675">Receptor</keyword>
<keyword evidence="18" id="KW-0968">Cytoplasmic vesicle</keyword>
<keyword evidence="10 19" id="KW-0391">Immunity</keyword>
<dbReference type="PRINTS" id="PR01537">
    <property type="entry name" value="INTRLKN1R1F"/>
</dbReference>
<evidence type="ECO:0000256" key="11">
    <source>
        <dbReference type="ARBA" id="ARBA00022989"/>
    </source>
</evidence>
<evidence type="ECO:0000256" key="6">
    <source>
        <dbReference type="ARBA" id="ARBA00022614"/>
    </source>
</evidence>
<dbReference type="GO" id="GO:0045121">
    <property type="term" value="C:membrane raft"/>
    <property type="evidence" value="ECO:0007669"/>
    <property type="project" value="UniProtKB-SubCell"/>
</dbReference>
<dbReference type="GO" id="GO:0004888">
    <property type="term" value="F:transmembrane signaling receptor activity"/>
    <property type="evidence" value="ECO:0007669"/>
    <property type="project" value="InterPro"/>
</dbReference>
<dbReference type="GO" id="GO:0005886">
    <property type="term" value="C:plasma membrane"/>
    <property type="evidence" value="ECO:0007669"/>
    <property type="project" value="TreeGrafter"/>
</dbReference>
<name>A0A140H1B6_TUPCH</name>
<evidence type="ECO:0000256" key="15">
    <source>
        <dbReference type="ARBA" id="ARBA00023170"/>
    </source>
</evidence>
<keyword evidence="5 19" id="KW-0399">Innate immunity</keyword>
<dbReference type="SMART" id="SM00369">
    <property type="entry name" value="LRR_TYP"/>
    <property type="match status" value="9"/>
</dbReference>
<accession>A0A140H1B6</accession>
<keyword evidence="8 22" id="KW-0732">Signal</keyword>
<evidence type="ECO:0000313" key="24">
    <source>
        <dbReference type="EMBL" id="AMN88574.1"/>
    </source>
</evidence>
<keyword evidence="6" id="KW-0433">Leucine-rich repeat</keyword>
<evidence type="ECO:0000256" key="17">
    <source>
        <dbReference type="ARBA" id="ARBA00023198"/>
    </source>
</evidence>
<feature type="disulfide bond" evidence="20">
    <location>
        <begin position="432"/>
        <end position="454"/>
    </location>
</feature>
<evidence type="ECO:0000256" key="13">
    <source>
        <dbReference type="ARBA" id="ARBA00023136"/>
    </source>
</evidence>
<comment type="function">
    <text evidence="19">Cooperates with LY96 to mediate the innate immune response to bacterial lipoproteins and other microbial cell wall components. Cooperates with TLR1 or TLR6 to mediate the innate immune response to bacterial lipoproteins or lipopeptides. Acts via MYD88 and TRAF6, leading to NF-kappa-B activation, cytokine secretion and the inflammatory response.</text>
</comment>
<evidence type="ECO:0000256" key="16">
    <source>
        <dbReference type="ARBA" id="ARBA00023180"/>
    </source>
</evidence>
<comment type="subcellular location">
    <subcellularLocation>
        <location evidence="2">Cytoplasmic vesicle</location>
        <location evidence="2">Phagosome membrane</location>
        <topology evidence="2">Single-pass type I membrane protein</topology>
    </subcellularLocation>
    <subcellularLocation>
        <location evidence="1">Membrane raft</location>
    </subcellularLocation>
</comment>
<dbReference type="InterPro" id="IPR000157">
    <property type="entry name" value="TIR_dom"/>
</dbReference>
<feature type="domain" description="TIR" evidence="23">
    <location>
        <begin position="639"/>
        <end position="782"/>
    </location>
</feature>
<sequence>MPHAWWTVWTLGAAISLFREGARGQVTLSCDASGVCDGRSRSLRSIPSGLTAAVRSLDLSDNNITHVGDRDLQRCVNLKSLVLRSSGINTIDEDAFSPLVSLELLDLSYNHLLKLSSSWFRSLTSLRFLYLLGNPYKTLGETSLFSHLTRLQILSVGNSYTFTELQRKDFAGLTSLKELEIDASSLQSYEPRSLRSIENISHLILRMRRPLSLLEIFDDLLSSVEHLELRDTYLDTFRFSKLFIREKNPLLKKLTFRNVEITDDSFSELAKLLFYASRLSDVEFDDCTLNGVGDFSVSALSKVKDSGKIETLTVRRLHIPKFYLFYDLSSIYSLTENVKRITIENSKVFLVPCSLSRCLTSLEYLDLSENLMVEEYLENSACEEAWPSLQTLILRQNHLTLLEKTGEVLLTLKNLTSLDVSKNSFHSMPETCRWPEKLERLNLSSTRLRGVTPCLPRTLAVLDLSDNELTAFSLLLPQLRELYISKNKLKMLPAASAFPSLLVMKVSRNTITAFSKEQLDSFRQLQTLEAGDNSFICSCDFLAFMQAQPAPTQALGGWPNTYVCDSPSHLRGQLVRDARLSPSECHKVALVSGVCCALCLLLLLTVGLCHRFHGLWYLRMTWAWLQAKRKPRRAPARPICYDAFVSYSERDAGWVEDLLVRELERGDAPLRLCLHKRDFVPGKWIIDNIIDSIERSRKTVFVLSENFVRSEWCKYELDFSHFRLFDENDDAAVLVLLEPLEKKAIPQRFCRLRRVMNTRTYLEWPAAEAEQPAFWASLRATLQG</sequence>
<evidence type="ECO:0000256" key="20">
    <source>
        <dbReference type="PIRSR" id="PIRSR037595-2"/>
    </source>
</evidence>
<evidence type="ECO:0000256" key="4">
    <source>
        <dbReference type="ARBA" id="ARBA00017391"/>
    </source>
</evidence>
<feature type="disulfide bond" evidence="20">
    <location>
        <begin position="30"/>
        <end position="36"/>
    </location>
</feature>
<dbReference type="GO" id="GO:0042497">
    <property type="term" value="F:triacyl lipopeptide binding"/>
    <property type="evidence" value="ECO:0007669"/>
    <property type="project" value="TreeGrafter"/>
</dbReference>
<keyword evidence="14 20" id="KW-1015">Disulfide bond</keyword>
<comment type="similarity">
    <text evidence="3 19">Belongs to the Toll-like receptor family.</text>
</comment>
<evidence type="ECO:0000256" key="5">
    <source>
        <dbReference type="ARBA" id="ARBA00022588"/>
    </source>
</evidence>
<protein>
    <recommendedName>
        <fullName evidence="4 19">Toll-like receptor 2</fullName>
    </recommendedName>
</protein>
<dbReference type="PIRSF" id="PIRSF037595">
    <property type="entry name" value="Toll-like_receptor"/>
    <property type="match status" value="1"/>
</dbReference>
<dbReference type="SMART" id="SM00364">
    <property type="entry name" value="LRR_BAC"/>
    <property type="match status" value="4"/>
</dbReference>
<dbReference type="InterPro" id="IPR032675">
    <property type="entry name" value="LRR_dom_sf"/>
</dbReference>
<dbReference type="PANTHER" id="PTHR24365:SF17">
    <property type="entry name" value="TOLL-LIKE RECEPTOR 2"/>
    <property type="match status" value="1"/>
</dbReference>
<dbReference type="InterPro" id="IPR017241">
    <property type="entry name" value="Toll-like_receptor"/>
</dbReference>
<feature type="transmembrane region" description="Helical" evidence="21">
    <location>
        <begin position="588"/>
        <end position="609"/>
    </location>
</feature>
<dbReference type="InterPro" id="IPR000483">
    <property type="entry name" value="Cys-rich_flank_reg_C"/>
</dbReference>
<keyword evidence="16" id="KW-0325">Glycoprotein</keyword>
<dbReference type="PROSITE" id="PS50104">
    <property type="entry name" value="TIR"/>
    <property type="match status" value="1"/>
</dbReference>
<evidence type="ECO:0000256" key="10">
    <source>
        <dbReference type="ARBA" id="ARBA00022859"/>
    </source>
</evidence>
<evidence type="ECO:0000256" key="9">
    <source>
        <dbReference type="ARBA" id="ARBA00022737"/>
    </source>
</evidence>